<dbReference type="RefSeq" id="XP_033522480.1">
    <property type="nucleotide sequence ID" value="XM_033672011.1"/>
</dbReference>
<accession>A0A6A6ABK7</accession>
<name>A0A6A6ABK7_9PLEO</name>
<gene>
    <name evidence="2" type="ORF">P153DRAFT_405351</name>
</gene>
<dbReference type="InterPro" id="IPR050977">
    <property type="entry name" value="Fungal_Meroterpenoid_Isomerase"/>
</dbReference>
<dbReference type="PANTHER" id="PTHR39598:SF1">
    <property type="entry name" value="AUSTINOID BIOSYNTHESIS CLUSTERS PROTEIN F-RELATED"/>
    <property type="match status" value="1"/>
</dbReference>
<reference evidence="2" key="1">
    <citation type="journal article" date="2020" name="Stud. Mycol.">
        <title>101 Dothideomycetes genomes: a test case for predicting lifestyles and emergence of pathogens.</title>
        <authorList>
            <person name="Haridas S."/>
            <person name="Albert R."/>
            <person name="Binder M."/>
            <person name="Bloem J."/>
            <person name="Labutti K."/>
            <person name="Salamov A."/>
            <person name="Andreopoulos B."/>
            <person name="Baker S."/>
            <person name="Barry K."/>
            <person name="Bills G."/>
            <person name="Bluhm B."/>
            <person name="Cannon C."/>
            <person name="Castanera R."/>
            <person name="Culley D."/>
            <person name="Daum C."/>
            <person name="Ezra D."/>
            <person name="Gonzalez J."/>
            <person name="Henrissat B."/>
            <person name="Kuo A."/>
            <person name="Liang C."/>
            <person name="Lipzen A."/>
            <person name="Lutzoni F."/>
            <person name="Magnuson J."/>
            <person name="Mondo S."/>
            <person name="Nolan M."/>
            <person name="Ohm R."/>
            <person name="Pangilinan J."/>
            <person name="Park H.-J."/>
            <person name="Ramirez L."/>
            <person name="Alfaro M."/>
            <person name="Sun H."/>
            <person name="Tritt A."/>
            <person name="Yoshinaga Y."/>
            <person name="Zwiers L.-H."/>
            <person name="Turgeon B."/>
            <person name="Goodwin S."/>
            <person name="Spatafora J."/>
            <person name="Crous P."/>
            <person name="Grigoriev I."/>
        </authorList>
    </citation>
    <scope>NUCLEOTIDE SEQUENCE</scope>
    <source>
        <strain evidence="2">CBS 119687</strain>
    </source>
</reference>
<keyword evidence="3" id="KW-1185">Reference proteome</keyword>
<protein>
    <submittedName>
        <fullName evidence="2">Uncharacterized protein</fullName>
    </submittedName>
</protein>
<sequence>MLSVFRDVEISIVNDSDTIVDVEARRVVLHCTNRADTDAGKYRNEYVFILTINEDSRHVDKVVEFIDAAYTMDFKRRIGSVREPANSDNGEQAALAGNVSNTEGQLLA</sequence>
<evidence type="ECO:0000256" key="1">
    <source>
        <dbReference type="SAM" id="MobiDB-lite"/>
    </source>
</evidence>
<dbReference type="PANTHER" id="PTHR39598">
    <property type="entry name" value="AUSTINOL SYNTHESIS PROTEIN F-RELATED"/>
    <property type="match status" value="1"/>
</dbReference>
<dbReference type="Proteomes" id="UP000799771">
    <property type="component" value="Unassembled WGS sequence"/>
</dbReference>
<evidence type="ECO:0000313" key="2">
    <source>
        <dbReference type="EMBL" id="KAF2128091.1"/>
    </source>
</evidence>
<dbReference type="GeneID" id="54412443"/>
<dbReference type="OrthoDB" id="3758478at2759"/>
<organism evidence="2 3">
    <name type="scientific">Dothidotthia symphoricarpi CBS 119687</name>
    <dbReference type="NCBI Taxonomy" id="1392245"/>
    <lineage>
        <taxon>Eukaryota</taxon>
        <taxon>Fungi</taxon>
        <taxon>Dikarya</taxon>
        <taxon>Ascomycota</taxon>
        <taxon>Pezizomycotina</taxon>
        <taxon>Dothideomycetes</taxon>
        <taxon>Pleosporomycetidae</taxon>
        <taxon>Pleosporales</taxon>
        <taxon>Dothidotthiaceae</taxon>
        <taxon>Dothidotthia</taxon>
    </lineage>
</organism>
<proteinExistence type="predicted"/>
<feature type="compositionally biased region" description="Polar residues" evidence="1">
    <location>
        <begin position="98"/>
        <end position="108"/>
    </location>
</feature>
<dbReference type="AlphaFoldDB" id="A0A6A6ABK7"/>
<dbReference type="EMBL" id="ML977509">
    <property type="protein sequence ID" value="KAF2128091.1"/>
    <property type="molecule type" value="Genomic_DNA"/>
</dbReference>
<evidence type="ECO:0000313" key="3">
    <source>
        <dbReference type="Proteomes" id="UP000799771"/>
    </source>
</evidence>
<feature type="region of interest" description="Disordered" evidence="1">
    <location>
        <begin position="82"/>
        <end position="108"/>
    </location>
</feature>